<dbReference type="GO" id="GO:0009773">
    <property type="term" value="P:photosynthetic electron transport in photosystem I"/>
    <property type="evidence" value="ECO:0007669"/>
    <property type="project" value="InterPro"/>
</dbReference>
<dbReference type="AlphaFoldDB" id="A0A7S1N7I6"/>
<evidence type="ECO:0000313" key="1">
    <source>
        <dbReference type="EMBL" id="CAD9001871.1"/>
    </source>
</evidence>
<protein>
    <submittedName>
        <fullName evidence="1">Uncharacterized protein</fullName>
    </submittedName>
</protein>
<dbReference type="PANTHER" id="PTHR31032:SF1">
    <property type="entry name" value="PGR5-LIKE PROTEIN 1B, CHLOROPLASTIC"/>
    <property type="match status" value="1"/>
</dbReference>
<dbReference type="GO" id="GO:0016730">
    <property type="term" value="F:oxidoreductase activity, acting on iron-sulfur proteins as donors"/>
    <property type="evidence" value="ECO:0007669"/>
    <property type="project" value="InterPro"/>
</dbReference>
<dbReference type="GO" id="GO:0009535">
    <property type="term" value="C:chloroplast thylakoid membrane"/>
    <property type="evidence" value="ECO:0007669"/>
    <property type="project" value="InterPro"/>
</dbReference>
<sequence>MLAVTPATSPQSLYTTANAAKTVHRMGAVDQGSQALGSTRSPGAFMTADIRPARKPQAQTTRALPHFVGPRTEVPSQVVNPLNVAIVTALGALAYFLGRSTPPPVAMAASGGVSGDAEPNLPTTSDITSCAAGDVDGTFANKTPEDLEVMYIDALWSYYKDGKASMSDEEFDTLKMELNWQGSGFPTLHKQEVEFVEAVIAYYSGNPVLSDKEYDNLKESVKQCGRRSDVTSFLLSVKAKQALDSEAYERMSTEMSESGLKPSRKGAASTLSDTCNSLQYEVTDVLLMYSALGLVPTAICSMSWGFLGFLLGGLHGIETVATLGFPAVGASSFLLTRQMVRYLDLVGPKLVSGTCPCCQSEIRTSFFEITPMQKTEKCGSCGTILNLDAEKLQIRDAAGFTFVGDSSNKKKSVDQYLSWASGVASGVLIGSNEVSRLGGLKMAKKPKPTDMGEMIQEEIKAGIFAWAILLGYGLLGETFVGRVRGKGISIHSGVINDFCKRFNIPNGLRQKYIQTAKRNGHDLGFLVESGGLIGDGLFGKQAMAWWKEQGY</sequence>
<dbReference type="PANTHER" id="PTHR31032">
    <property type="entry name" value="PGR5-LIKE PROTEIN 1B, CHLOROPLASTIC"/>
    <property type="match status" value="1"/>
</dbReference>
<organism evidence="1">
    <name type="scientific">Eutreptiella gymnastica</name>
    <dbReference type="NCBI Taxonomy" id="73025"/>
    <lineage>
        <taxon>Eukaryota</taxon>
        <taxon>Discoba</taxon>
        <taxon>Euglenozoa</taxon>
        <taxon>Euglenida</taxon>
        <taxon>Spirocuta</taxon>
        <taxon>Euglenophyceae</taxon>
        <taxon>Eutreptiales</taxon>
        <taxon>Eutreptiaceae</taxon>
        <taxon>Eutreptiella</taxon>
    </lineage>
</organism>
<proteinExistence type="predicted"/>
<dbReference type="InterPro" id="IPR039987">
    <property type="entry name" value="PGRL1"/>
</dbReference>
<dbReference type="EMBL" id="HBGA01035587">
    <property type="protein sequence ID" value="CAD9001871.1"/>
    <property type="molecule type" value="Transcribed_RNA"/>
</dbReference>
<name>A0A7S1N7I6_9EUGL</name>
<gene>
    <name evidence="1" type="ORF">EGYM00392_LOCUS12952</name>
</gene>
<accession>A0A7S1N7I6</accession>
<reference evidence="1" key="1">
    <citation type="submission" date="2021-01" db="EMBL/GenBank/DDBJ databases">
        <authorList>
            <person name="Corre E."/>
            <person name="Pelletier E."/>
            <person name="Niang G."/>
            <person name="Scheremetjew M."/>
            <person name="Finn R."/>
            <person name="Kale V."/>
            <person name="Holt S."/>
            <person name="Cochrane G."/>
            <person name="Meng A."/>
            <person name="Brown T."/>
            <person name="Cohen L."/>
        </authorList>
    </citation>
    <scope>NUCLEOTIDE SEQUENCE</scope>
    <source>
        <strain evidence="1">NIES-381</strain>
    </source>
</reference>